<evidence type="ECO:0000313" key="2">
    <source>
        <dbReference type="Proteomes" id="UP000516072"/>
    </source>
</evidence>
<dbReference type="Proteomes" id="UP000516072">
    <property type="component" value="Chromosome"/>
</dbReference>
<proteinExistence type="predicted"/>
<protein>
    <submittedName>
        <fullName evidence="1">Uncharacterized protein</fullName>
    </submittedName>
</protein>
<name>A0A7G1Q770_9GAMM</name>
<evidence type="ECO:0000313" key="1">
    <source>
        <dbReference type="EMBL" id="CAB1274277.1"/>
    </source>
</evidence>
<dbReference type="EMBL" id="LR778175">
    <property type="protein sequence ID" value="CAB1274277.1"/>
    <property type="molecule type" value="Genomic_DNA"/>
</dbReference>
<sequence length="98" mass="11091">MPIANRKKAITFFSDPLCPTYHSIQIIAAEKDIPVSIEYADIHYATLAPLLWGLPISGIDFSLKTKIVGEYAHRIFSRQSFQKSLSDFERDMRAGFAI</sequence>
<organism evidence="1 2">
    <name type="scientific">Candidatus Nitrosacidococcus tergens</name>
    <dbReference type="NCBI Taxonomy" id="553981"/>
    <lineage>
        <taxon>Bacteria</taxon>
        <taxon>Pseudomonadati</taxon>
        <taxon>Pseudomonadota</taxon>
        <taxon>Gammaproteobacteria</taxon>
        <taxon>Chromatiales</taxon>
        <taxon>Chromatiaceae</taxon>
        <taxon>Candidatus Nitrosacidococcus</taxon>
    </lineage>
</organism>
<dbReference type="AlphaFoldDB" id="A0A7G1Q770"/>
<gene>
    <name evidence="1" type="ORF">NSCAC_0088</name>
</gene>
<keyword evidence="2" id="KW-1185">Reference proteome</keyword>
<dbReference type="Gene3D" id="1.20.1050.10">
    <property type="match status" value="1"/>
</dbReference>
<dbReference type="RefSeq" id="WP_197744494.1">
    <property type="nucleotide sequence ID" value="NZ_LR778175.1"/>
</dbReference>
<accession>A0A7G1Q770</accession>
<dbReference type="KEGG" id="ntg:NSCAC_0088"/>
<reference evidence="1 2" key="1">
    <citation type="submission" date="2020-03" db="EMBL/GenBank/DDBJ databases">
        <authorList>
            <person name="Picone N."/>
        </authorList>
    </citation>
    <scope>NUCLEOTIDE SEQUENCE [LARGE SCALE GENOMIC DNA]</scope>
    <source>
        <strain evidence="1">NSCAC1</strain>
    </source>
</reference>